<dbReference type="NCBIfam" id="TIGR00040">
    <property type="entry name" value="yfcE"/>
    <property type="match status" value="1"/>
</dbReference>
<dbReference type="InterPro" id="IPR000979">
    <property type="entry name" value="Phosphodiesterase_MJ0936/Vps29"/>
</dbReference>
<dbReference type="GO" id="GO:0016787">
    <property type="term" value="F:hydrolase activity"/>
    <property type="evidence" value="ECO:0007669"/>
    <property type="project" value="UniProtKB-UniRule"/>
</dbReference>
<gene>
    <name evidence="4" type="ORF">KL86SPO_50522</name>
</gene>
<proteinExistence type="inferred from homology"/>
<protein>
    <recommendedName>
        <fullName evidence="2">Phosphoesterase</fullName>
        <ecNumber evidence="2">3.1.4.-</ecNumber>
    </recommendedName>
</protein>
<dbReference type="SUPFAM" id="SSF56300">
    <property type="entry name" value="Metallo-dependent phosphatases"/>
    <property type="match status" value="1"/>
</dbReference>
<name>A0A212LYZ8_9FIRM</name>
<dbReference type="Pfam" id="PF12850">
    <property type="entry name" value="Metallophos_2"/>
    <property type="match status" value="1"/>
</dbReference>
<reference evidence="4" key="1">
    <citation type="submission" date="2016-08" db="EMBL/GenBank/DDBJ databases">
        <authorList>
            <person name="Seilhamer J.J."/>
        </authorList>
    </citation>
    <scope>NUCLEOTIDE SEQUENCE</scope>
    <source>
        <strain evidence="4">86</strain>
    </source>
</reference>
<comment type="similarity">
    <text evidence="1 2">Belongs to the metallophosphoesterase superfamily. YfcE family.</text>
</comment>
<feature type="domain" description="Calcineurin-like phosphoesterase" evidence="3">
    <location>
        <begin position="7"/>
        <end position="156"/>
    </location>
</feature>
<dbReference type="EC" id="3.1.4.-" evidence="2"/>
<comment type="cofactor">
    <cofactor evidence="2">
        <name>a divalent metal cation</name>
        <dbReference type="ChEBI" id="CHEBI:60240"/>
    </cofactor>
</comment>
<evidence type="ECO:0000259" key="3">
    <source>
        <dbReference type="Pfam" id="PF12850"/>
    </source>
</evidence>
<evidence type="ECO:0000256" key="1">
    <source>
        <dbReference type="ARBA" id="ARBA00008950"/>
    </source>
</evidence>
<dbReference type="PANTHER" id="PTHR11124">
    <property type="entry name" value="VACUOLAR SORTING PROTEIN VPS29"/>
    <property type="match status" value="1"/>
</dbReference>
<keyword evidence="2" id="KW-0479">Metal-binding</keyword>
<evidence type="ECO:0000256" key="2">
    <source>
        <dbReference type="RuleBase" id="RU362039"/>
    </source>
</evidence>
<dbReference type="Gene3D" id="3.60.21.10">
    <property type="match status" value="1"/>
</dbReference>
<accession>A0A212LYZ8</accession>
<dbReference type="InterPro" id="IPR029052">
    <property type="entry name" value="Metallo-depent_PP-like"/>
</dbReference>
<organism evidence="4">
    <name type="scientific">uncultured Sporomusa sp</name>
    <dbReference type="NCBI Taxonomy" id="307249"/>
    <lineage>
        <taxon>Bacteria</taxon>
        <taxon>Bacillati</taxon>
        <taxon>Bacillota</taxon>
        <taxon>Negativicutes</taxon>
        <taxon>Selenomonadales</taxon>
        <taxon>Sporomusaceae</taxon>
        <taxon>Sporomusa</taxon>
        <taxon>environmental samples</taxon>
    </lineage>
</organism>
<dbReference type="GO" id="GO:0046872">
    <property type="term" value="F:metal ion binding"/>
    <property type="evidence" value="ECO:0007669"/>
    <property type="project" value="UniProtKB-KW"/>
</dbReference>
<dbReference type="InterPro" id="IPR024654">
    <property type="entry name" value="Calcineurin-like_PHP_lpxH"/>
</dbReference>
<evidence type="ECO:0000313" key="4">
    <source>
        <dbReference type="EMBL" id="SCM82751.1"/>
    </source>
</evidence>
<dbReference type="EMBL" id="FMJE01000005">
    <property type="protein sequence ID" value="SCM82751.1"/>
    <property type="molecule type" value="Genomic_DNA"/>
</dbReference>
<sequence length="175" mass="19334">MKGGFTMKIVILADTHLNKETDTLKTLLDKLGEVDLIIHAGDYINDAVVDTLRKIPGFHGVWGNCDTAGIQNTLKEKELLTLGSYRLGIFHGHGKGKSTLDRAYAAFENDNVNIIVFGHSHQPSITTKTKVLMLNPGSPTSKRTQKWFTFILLDLNAASIEARLVLFDNLQSLSL</sequence>
<dbReference type="AlphaFoldDB" id="A0A212LYZ8"/>